<dbReference type="InterPro" id="IPR050243">
    <property type="entry name" value="PHP_phosphatase"/>
</dbReference>
<dbReference type="GO" id="GO:0008270">
    <property type="term" value="F:zinc ion binding"/>
    <property type="evidence" value="ECO:0007669"/>
    <property type="project" value="TreeGrafter"/>
</dbReference>
<dbReference type="Gene3D" id="1.10.150.110">
    <property type="entry name" value="DNA polymerase beta, N-terminal domain-like"/>
    <property type="match status" value="1"/>
</dbReference>
<dbReference type="InterPro" id="IPR016195">
    <property type="entry name" value="Pol/histidinol_Pase-like"/>
</dbReference>
<dbReference type="SMART" id="SM00481">
    <property type="entry name" value="POLIIIAc"/>
    <property type="match status" value="1"/>
</dbReference>
<accession>A0A8J3JG86</accession>
<dbReference type="Proteomes" id="UP000612808">
    <property type="component" value="Unassembled WGS sequence"/>
</dbReference>
<feature type="domain" description="Polymerase/histidinol phosphatase N-terminal" evidence="2">
    <location>
        <begin position="107"/>
        <end position="186"/>
    </location>
</feature>
<dbReference type="PANTHER" id="PTHR36928">
    <property type="entry name" value="PHOSPHATASE YCDX-RELATED"/>
    <property type="match status" value="1"/>
</dbReference>
<dbReference type="GO" id="GO:0005829">
    <property type="term" value="C:cytosol"/>
    <property type="evidence" value="ECO:0007669"/>
    <property type="project" value="TreeGrafter"/>
</dbReference>
<dbReference type="EMBL" id="BOMB01000030">
    <property type="protein sequence ID" value="GID14313.1"/>
    <property type="molecule type" value="Genomic_DNA"/>
</dbReference>
<gene>
    <name evidence="3" type="ORF">Aru02nite_52020</name>
</gene>
<dbReference type="CDD" id="cd07436">
    <property type="entry name" value="PHP_PolX"/>
    <property type="match status" value="1"/>
</dbReference>
<feature type="region of interest" description="Disordered" evidence="1">
    <location>
        <begin position="241"/>
        <end position="283"/>
    </location>
</feature>
<dbReference type="SUPFAM" id="SSF47802">
    <property type="entry name" value="DNA polymerase beta, N-terminal domain-like"/>
    <property type="match status" value="1"/>
</dbReference>
<evidence type="ECO:0000256" key="1">
    <source>
        <dbReference type="SAM" id="MobiDB-lite"/>
    </source>
</evidence>
<comment type="caution">
    <text evidence="3">The sequence shown here is derived from an EMBL/GenBank/DDBJ whole genome shotgun (WGS) entry which is preliminary data.</text>
</comment>
<dbReference type="InterPro" id="IPR047967">
    <property type="entry name" value="PolX_PHP"/>
</dbReference>
<evidence type="ECO:0000259" key="2">
    <source>
        <dbReference type="SMART" id="SM00481"/>
    </source>
</evidence>
<protein>
    <submittedName>
        <fullName evidence="3">PHP domain-containing protein</fullName>
    </submittedName>
</protein>
<evidence type="ECO:0000313" key="3">
    <source>
        <dbReference type="EMBL" id="GID14313.1"/>
    </source>
</evidence>
<dbReference type="InterPro" id="IPR004013">
    <property type="entry name" value="PHP_dom"/>
</dbReference>
<dbReference type="AlphaFoldDB" id="A0A8J3JG86"/>
<dbReference type="InterPro" id="IPR010996">
    <property type="entry name" value="HHH_MUS81"/>
</dbReference>
<evidence type="ECO:0000313" key="4">
    <source>
        <dbReference type="Proteomes" id="UP000612808"/>
    </source>
</evidence>
<name>A0A8J3JG86_9ACTN</name>
<dbReference type="PANTHER" id="PTHR36928:SF1">
    <property type="entry name" value="PHOSPHATASE YCDX-RELATED"/>
    <property type="match status" value="1"/>
</dbReference>
<keyword evidence="4" id="KW-1185">Reference proteome</keyword>
<dbReference type="InterPro" id="IPR003141">
    <property type="entry name" value="Pol/His_phosphatase_N"/>
</dbReference>
<dbReference type="Gene3D" id="3.20.20.140">
    <property type="entry name" value="Metal-dependent hydrolases"/>
    <property type="match status" value="1"/>
</dbReference>
<dbReference type="SUPFAM" id="SSF89550">
    <property type="entry name" value="PHP domain-like"/>
    <property type="match status" value="1"/>
</dbReference>
<dbReference type="Pfam" id="PF02811">
    <property type="entry name" value="PHP"/>
    <property type="match status" value="1"/>
</dbReference>
<proteinExistence type="predicted"/>
<dbReference type="RefSeq" id="WP_203662141.1">
    <property type="nucleotide sequence ID" value="NZ_BAAAZM010000001.1"/>
</dbReference>
<dbReference type="NCBIfam" id="NF005928">
    <property type="entry name" value="PRK07945.1"/>
    <property type="match status" value="1"/>
</dbReference>
<reference evidence="3" key="1">
    <citation type="submission" date="2021-01" db="EMBL/GenBank/DDBJ databases">
        <title>Whole genome shotgun sequence of Actinocatenispora rupis NBRC 107355.</title>
        <authorList>
            <person name="Komaki H."/>
            <person name="Tamura T."/>
        </authorList>
    </citation>
    <scope>NUCLEOTIDE SEQUENCE</scope>
    <source>
        <strain evidence="3">NBRC 107355</strain>
    </source>
</reference>
<dbReference type="Pfam" id="PF14716">
    <property type="entry name" value="HHH_8"/>
    <property type="match status" value="1"/>
</dbReference>
<sequence>MAAGTPRDPVADLRRIAFLLEKANEATYRVRAFRRAAAAVAEADPADLARRTENGGLTDLPGVGTVTARCVEESLRGEEPVYLRRLLSTAGRSVDEDGDTLRHKLKGDLHSHTDASDGGSPLTEMASAAIDLGHEYLAVTDHSPRLTVANGLSPERLRRQVRQIRSLATDVAPFRLLAGIEVDINADGTLDQEPELLAELDVVVASVHSGLRSAGPVMTERMLTAIRTGQMDILGHCTGRRLAARPTDTADDDSTGAKRSGTKGSGAQGGSGRRRRSGSRPESEFDAARVFAACAEAEVAVEVNCRPDRLDPPKRLLRLAIEAGCLFSVDSDAHAPGQLDWLPYGCARAAACGIDPDRVVNTWPVDRLLAWTARRT</sequence>
<dbReference type="GO" id="GO:0042578">
    <property type="term" value="F:phosphoric ester hydrolase activity"/>
    <property type="evidence" value="ECO:0007669"/>
    <property type="project" value="TreeGrafter"/>
</dbReference>
<dbReference type="InterPro" id="IPR027421">
    <property type="entry name" value="DNA_pol_lamdba_lyase_dom_sf"/>
</dbReference>
<organism evidence="3 4">
    <name type="scientific">Actinocatenispora rupis</name>
    <dbReference type="NCBI Taxonomy" id="519421"/>
    <lineage>
        <taxon>Bacteria</taxon>
        <taxon>Bacillati</taxon>
        <taxon>Actinomycetota</taxon>
        <taxon>Actinomycetes</taxon>
        <taxon>Micromonosporales</taxon>
        <taxon>Micromonosporaceae</taxon>
        <taxon>Actinocatenispora</taxon>
    </lineage>
</organism>